<evidence type="ECO:0000256" key="3">
    <source>
        <dbReference type="ARBA" id="ARBA00022729"/>
    </source>
</evidence>
<dbReference type="SMART" id="SM00768">
    <property type="entry name" value="X8"/>
    <property type="match status" value="2"/>
</dbReference>
<proteinExistence type="predicted"/>
<name>A0AAW0LVU0_QUESU</name>
<dbReference type="EMBL" id="PKMF04000048">
    <property type="protein sequence ID" value="KAK7855206.1"/>
    <property type="molecule type" value="Genomic_DNA"/>
</dbReference>
<keyword evidence="6" id="KW-1185">Reference proteome</keyword>
<keyword evidence="2" id="KW-0472">Membrane</keyword>
<feature type="domain" description="X8" evidence="4">
    <location>
        <begin position="90"/>
        <end position="170"/>
    </location>
</feature>
<keyword evidence="3" id="KW-0732">Signal</keyword>
<comment type="subcellular location">
    <subcellularLocation>
        <location evidence="1">Cell membrane</location>
        <topology evidence="1">Lipid-anchor</topology>
        <topology evidence="1">GPI-anchor</topology>
    </subcellularLocation>
</comment>
<dbReference type="GO" id="GO:0009506">
    <property type="term" value="C:plasmodesma"/>
    <property type="evidence" value="ECO:0007669"/>
    <property type="project" value="UniProtKB-ARBA"/>
</dbReference>
<evidence type="ECO:0000313" key="5">
    <source>
        <dbReference type="EMBL" id="KAK7855206.1"/>
    </source>
</evidence>
<dbReference type="PANTHER" id="PTHR31044:SF57">
    <property type="entry name" value="CARBOHYDRATE-BINDING X8 DOMAIN SUPERFAMILY PROTEIN"/>
    <property type="match status" value="1"/>
</dbReference>
<evidence type="ECO:0000256" key="1">
    <source>
        <dbReference type="ARBA" id="ARBA00004609"/>
    </source>
</evidence>
<dbReference type="Gene3D" id="1.20.58.1040">
    <property type="match status" value="2"/>
</dbReference>
<dbReference type="PANTHER" id="PTHR31044">
    <property type="entry name" value="BETA-1,3 GLUCANASE"/>
    <property type="match status" value="1"/>
</dbReference>
<gene>
    <name evidence="5" type="primary">GLC1_3</name>
    <name evidence="5" type="ORF">CFP56_029342</name>
</gene>
<reference evidence="5 6" key="1">
    <citation type="journal article" date="2018" name="Sci. Data">
        <title>The draft genome sequence of cork oak.</title>
        <authorList>
            <person name="Ramos A.M."/>
            <person name="Usie A."/>
            <person name="Barbosa P."/>
            <person name="Barros P.M."/>
            <person name="Capote T."/>
            <person name="Chaves I."/>
            <person name="Simoes F."/>
            <person name="Abreu I."/>
            <person name="Carrasquinho I."/>
            <person name="Faro C."/>
            <person name="Guimaraes J.B."/>
            <person name="Mendonca D."/>
            <person name="Nobrega F."/>
            <person name="Rodrigues L."/>
            <person name="Saibo N.J.M."/>
            <person name="Varela M.C."/>
            <person name="Egas C."/>
            <person name="Matos J."/>
            <person name="Miguel C.M."/>
            <person name="Oliveira M.M."/>
            <person name="Ricardo C.P."/>
            <person name="Goncalves S."/>
        </authorList>
    </citation>
    <scope>NUCLEOTIDE SEQUENCE [LARGE SCALE GENOMIC DNA]</scope>
    <source>
        <strain evidence="6">cv. HL8</strain>
    </source>
</reference>
<protein>
    <submittedName>
        <fullName evidence="5">Glucan endo-1</fullName>
    </submittedName>
</protein>
<keyword evidence="2" id="KW-0325">Glycoprotein</keyword>
<feature type="domain" description="X8" evidence="4">
    <location>
        <begin position="16"/>
        <end position="83"/>
    </location>
</feature>
<sequence>MQLGIYFTIIYSLAHTWCVAKPSSSNDSLMDNLDYACDLVHHEECTQLKNPSCPCSNPNTIIHCASFAMNAYYQEEGSHQWNFEFKENGVAKPMTSDDMIQANINFACNYVDCSLIRHGGGCYHPDTLINHASVIMNLYYQAFGRENSSCDFKNTGCIVMKDPSYGNFKYKYQ</sequence>
<keyword evidence="2" id="KW-0449">Lipoprotein</keyword>
<evidence type="ECO:0000256" key="2">
    <source>
        <dbReference type="ARBA" id="ARBA00022622"/>
    </source>
</evidence>
<dbReference type="GO" id="GO:0005886">
    <property type="term" value="C:plasma membrane"/>
    <property type="evidence" value="ECO:0007669"/>
    <property type="project" value="UniProtKB-SubCell"/>
</dbReference>
<accession>A0AAW0LVU0</accession>
<evidence type="ECO:0000259" key="4">
    <source>
        <dbReference type="SMART" id="SM00768"/>
    </source>
</evidence>
<dbReference type="GO" id="GO:0098552">
    <property type="term" value="C:side of membrane"/>
    <property type="evidence" value="ECO:0007669"/>
    <property type="project" value="UniProtKB-KW"/>
</dbReference>
<comment type="caution">
    <text evidence="5">The sequence shown here is derived from an EMBL/GenBank/DDBJ whole genome shotgun (WGS) entry which is preliminary data.</text>
</comment>
<keyword evidence="2" id="KW-0336">GPI-anchor</keyword>
<evidence type="ECO:0000313" key="6">
    <source>
        <dbReference type="Proteomes" id="UP000237347"/>
    </source>
</evidence>
<dbReference type="Pfam" id="PF07983">
    <property type="entry name" value="X8"/>
    <property type="match status" value="2"/>
</dbReference>
<organism evidence="5 6">
    <name type="scientific">Quercus suber</name>
    <name type="common">Cork oak</name>
    <dbReference type="NCBI Taxonomy" id="58331"/>
    <lineage>
        <taxon>Eukaryota</taxon>
        <taxon>Viridiplantae</taxon>
        <taxon>Streptophyta</taxon>
        <taxon>Embryophyta</taxon>
        <taxon>Tracheophyta</taxon>
        <taxon>Spermatophyta</taxon>
        <taxon>Magnoliopsida</taxon>
        <taxon>eudicotyledons</taxon>
        <taxon>Gunneridae</taxon>
        <taxon>Pentapetalae</taxon>
        <taxon>rosids</taxon>
        <taxon>fabids</taxon>
        <taxon>Fagales</taxon>
        <taxon>Fagaceae</taxon>
        <taxon>Quercus</taxon>
    </lineage>
</organism>
<dbReference type="InterPro" id="IPR012946">
    <property type="entry name" value="X8"/>
</dbReference>
<dbReference type="AlphaFoldDB" id="A0AAW0LVU0"/>
<dbReference type="Proteomes" id="UP000237347">
    <property type="component" value="Unassembled WGS sequence"/>
</dbReference>
<dbReference type="InterPro" id="IPR044788">
    <property type="entry name" value="X8_dom_prot"/>
</dbReference>